<dbReference type="Pfam" id="PF12796">
    <property type="entry name" value="Ank_2"/>
    <property type="match status" value="2"/>
</dbReference>
<dbReference type="Proteomes" id="UP001374579">
    <property type="component" value="Unassembled WGS sequence"/>
</dbReference>
<name>A0AAN9BWM8_9CAEN</name>
<dbReference type="SMART" id="SM00248">
    <property type="entry name" value="ANK"/>
    <property type="match status" value="3"/>
</dbReference>
<evidence type="ECO:0000313" key="5">
    <source>
        <dbReference type="EMBL" id="KAK7112814.1"/>
    </source>
</evidence>
<evidence type="ECO:0000313" key="6">
    <source>
        <dbReference type="Proteomes" id="UP001374579"/>
    </source>
</evidence>
<evidence type="ECO:0000256" key="3">
    <source>
        <dbReference type="PROSITE-ProRule" id="PRU00023"/>
    </source>
</evidence>
<protein>
    <recommendedName>
        <fullName evidence="7">Ankyrin repeat domain-containing protein 54</fullName>
    </recommendedName>
</protein>
<proteinExistence type="predicted"/>
<feature type="repeat" description="ANK" evidence="3">
    <location>
        <begin position="144"/>
        <end position="176"/>
    </location>
</feature>
<sequence>MYRNANDDHETEERCKSSSSSEGEYHVSTGQTSSSTEFQIPNFSAIQDWNPTGPAGLQYMCLLALPLPHTTYCTSTAEQTPHVNKVKVSVTHRQQRLREFKLGHTTGKNIHDEKKLQRAASENRFETVIELLESGIDPCCHDNKQRTALHFAASQGNDLIVKVLLDKGADPNSKDILGNTPMHLAAITGHVPVVTLLLKAGTNVQSVDKNGRTPLHLAKARLKVLSNNTSCSSTQLKEEVTQVSEMMKTYLNISGMGEASEQVDQLCKRLEQSSTREEVDAVNTLLSGFTGLSIKKDSEPG</sequence>
<dbReference type="SUPFAM" id="SSF48403">
    <property type="entry name" value="Ankyrin repeat"/>
    <property type="match status" value="1"/>
</dbReference>
<evidence type="ECO:0008006" key="7">
    <source>
        <dbReference type="Google" id="ProtNLM"/>
    </source>
</evidence>
<dbReference type="PROSITE" id="PS50088">
    <property type="entry name" value="ANK_REPEAT"/>
    <property type="match status" value="2"/>
</dbReference>
<feature type="compositionally biased region" description="Basic and acidic residues" evidence="4">
    <location>
        <begin position="1"/>
        <end position="16"/>
    </location>
</feature>
<keyword evidence="6" id="KW-1185">Reference proteome</keyword>
<feature type="repeat" description="ANK" evidence="3">
    <location>
        <begin position="177"/>
        <end position="209"/>
    </location>
</feature>
<dbReference type="InterPro" id="IPR036770">
    <property type="entry name" value="Ankyrin_rpt-contain_sf"/>
</dbReference>
<gene>
    <name evidence="5" type="ORF">V1264_012202</name>
</gene>
<dbReference type="AlphaFoldDB" id="A0AAN9BWM8"/>
<dbReference type="Gene3D" id="1.25.40.20">
    <property type="entry name" value="Ankyrin repeat-containing domain"/>
    <property type="match status" value="2"/>
</dbReference>
<reference evidence="5 6" key="1">
    <citation type="submission" date="2024-02" db="EMBL/GenBank/DDBJ databases">
        <title>Chromosome-scale genome assembly of the rough periwinkle Littorina saxatilis.</title>
        <authorList>
            <person name="De Jode A."/>
            <person name="Faria R."/>
            <person name="Formenti G."/>
            <person name="Sims Y."/>
            <person name="Smith T.P."/>
            <person name="Tracey A."/>
            <person name="Wood J.M.D."/>
            <person name="Zagrodzka Z.B."/>
            <person name="Johannesson K."/>
            <person name="Butlin R.K."/>
            <person name="Leder E.H."/>
        </authorList>
    </citation>
    <scope>NUCLEOTIDE SEQUENCE [LARGE SCALE GENOMIC DNA]</scope>
    <source>
        <strain evidence="5">Snail1</strain>
        <tissue evidence="5">Muscle</tissue>
    </source>
</reference>
<comment type="caution">
    <text evidence="5">The sequence shown here is derived from an EMBL/GenBank/DDBJ whole genome shotgun (WGS) entry which is preliminary data.</text>
</comment>
<dbReference type="PANTHER" id="PTHR24171">
    <property type="entry name" value="ANKYRIN REPEAT DOMAIN-CONTAINING PROTEIN 39-RELATED"/>
    <property type="match status" value="1"/>
</dbReference>
<dbReference type="EMBL" id="JBAMIC010000002">
    <property type="protein sequence ID" value="KAK7112814.1"/>
    <property type="molecule type" value="Genomic_DNA"/>
</dbReference>
<evidence type="ECO:0000256" key="1">
    <source>
        <dbReference type="ARBA" id="ARBA00022737"/>
    </source>
</evidence>
<keyword evidence="1" id="KW-0677">Repeat</keyword>
<evidence type="ECO:0000256" key="2">
    <source>
        <dbReference type="ARBA" id="ARBA00023043"/>
    </source>
</evidence>
<dbReference type="InterPro" id="IPR002110">
    <property type="entry name" value="Ankyrin_rpt"/>
</dbReference>
<evidence type="ECO:0000256" key="4">
    <source>
        <dbReference type="SAM" id="MobiDB-lite"/>
    </source>
</evidence>
<organism evidence="5 6">
    <name type="scientific">Littorina saxatilis</name>
    <dbReference type="NCBI Taxonomy" id="31220"/>
    <lineage>
        <taxon>Eukaryota</taxon>
        <taxon>Metazoa</taxon>
        <taxon>Spiralia</taxon>
        <taxon>Lophotrochozoa</taxon>
        <taxon>Mollusca</taxon>
        <taxon>Gastropoda</taxon>
        <taxon>Caenogastropoda</taxon>
        <taxon>Littorinimorpha</taxon>
        <taxon>Littorinoidea</taxon>
        <taxon>Littorinidae</taxon>
        <taxon>Littorina</taxon>
    </lineage>
</organism>
<dbReference type="PROSITE" id="PS50297">
    <property type="entry name" value="ANK_REP_REGION"/>
    <property type="match status" value="2"/>
</dbReference>
<feature type="region of interest" description="Disordered" evidence="4">
    <location>
        <begin position="1"/>
        <end position="35"/>
    </location>
</feature>
<accession>A0AAN9BWM8</accession>
<feature type="compositionally biased region" description="Low complexity" evidence="4">
    <location>
        <begin position="17"/>
        <end position="28"/>
    </location>
</feature>
<keyword evidence="2 3" id="KW-0040">ANK repeat</keyword>